<reference evidence="1" key="2">
    <citation type="submission" date="2013-10" db="EMBL/GenBank/DDBJ databases">
        <authorList>
            <person name="Aslett M."/>
        </authorList>
    </citation>
    <scope>NUCLEOTIDE SEQUENCE [LARGE SCALE GENOMIC DNA]</scope>
    <source>
        <strain evidence="1">Houghton</strain>
    </source>
</reference>
<organism evidence="1 2">
    <name type="scientific">Eimeria tenella</name>
    <name type="common">Coccidian parasite</name>
    <dbReference type="NCBI Taxonomy" id="5802"/>
    <lineage>
        <taxon>Eukaryota</taxon>
        <taxon>Sar</taxon>
        <taxon>Alveolata</taxon>
        <taxon>Apicomplexa</taxon>
        <taxon>Conoidasida</taxon>
        <taxon>Coccidia</taxon>
        <taxon>Eucoccidiorida</taxon>
        <taxon>Eimeriorina</taxon>
        <taxon>Eimeriidae</taxon>
        <taxon>Eimeria</taxon>
    </lineage>
</organism>
<gene>
    <name evidence="1" type="ORF">ETH_00033470</name>
</gene>
<dbReference type="VEuPathDB" id="ToxoDB:ETH_00033470"/>
<feature type="non-terminal residue" evidence="1">
    <location>
        <position position="236"/>
    </location>
</feature>
<dbReference type="EMBL" id="HG678003">
    <property type="protein sequence ID" value="CDJ45096.1"/>
    <property type="molecule type" value="Genomic_DNA"/>
</dbReference>
<dbReference type="Proteomes" id="UP000030747">
    <property type="component" value="Unassembled WGS sequence"/>
</dbReference>
<evidence type="ECO:0000313" key="1">
    <source>
        <dbReference type="EMBL" id="CDJ45096.1"/>
    </source>
</evidence>
<reference evidence="1" key="1">
    <citation type="submission" date="2013-10" db="EMBL/GenBank/DDBJ databases">
        <title>Genomic analysis of the causative agents of coccidiosis in chickens.</title>
        <authorList>
            <person name="Reid A.J."/>
            <person name="Blake D."/>
            <person name="Billington K."/>
            <person name="Browne H."/>
            <person name="Dunn M."/>
            <person name="Hung S."/>
            <person name="Kawahara F."/>
            <person name="Miranda-Saavedra D."/>
            <person name="Mourier T."/>
            <person name="Nagra H."/>
            <person name="Otto T.D."/>
            <person name="Rawlings N."/>
            <person name="Sanchez A."/>
            <person name="Sanders M."/>
            <person name="Subramaniam C."/>
            <person name="Tay Y."/>
            <person name="Dear P."/>
            <person name="Doerig C."/>
            <person name="Gruber A."/>
            <person name="Parkinson J."/>
            <person name="Shirley M."/>
            <person name="Wan K.L."/>
            <person name="Berriman M."/>
            <person name="Tomley F."/>
            <person name="Pain A."/>
        </authorList>
    </citation>
    <scope>NUCLEOTIDE SEQUENCE [LARGE SCALE GENOMIC DNA]</scope>
    <source>
        <strain evidence="1">Houghton</strain>
    </source>
</reference>
<dbReference type="GeneID" id="25255760"/>
<evidence type="ECO:0000313" key="2">
    <source>
        <dbReference type="Proteomes" id="UP000030747"/>
    </source>
</evidence>
<dbReference type="AlphaFoldDB" id="U6L4M2"/>
<proteinExistence type="predicted"/>
<name>U6L4M2_EIMTE</name>
<dbReference type="VEuPathDB" id="ToxoDB:ETH2_1478900"/>
<accession>U6L4M2</accession>
<dbReference type="RefSeq" id="XP_013235843.1">
    <property type="nucleotide sequence ID" value="XM_013380389.1"/>
</dbReference>
<keyword evidence="2" id="KW-1185">Reference proteome</keyword>
<protein>
    <submittedName>
        <fullName evidence="1">Uncharacterized protein</fullName>
    </submittedName>
</protein>
<sequence length="236" mass="26856">MEEVEREGKEDLSRRHWRLGLRNPQISIHRFAAQLGSSNKGSSKEDELLQQSLTRLMLLPLTRPELKETLLHAIRKVKSRPRAVAALLHLTLVEEFPTLDRMKAFNILKKNGFDANEVAPACEELLVYRQELQKQLERQQQKELLATVQLGWQLGLLRYPGLAAAANVCLCETKIKKEKELKAAEEEAAQPSLDPKHPADQHLKTILPQEATRMMLHCGILDMSDYFFESPFSAAA</sequence>